<dbReference type="AlphaFoldDB" id="A0A926IDV3"/>
<feature type="domain" description="ABC3 transporter permease C-terminal" evidence="9">
    <location>
        <begin position="279"/>
        <end position="390"/>
    </location>
</feature>
<keyword evidence="11" id="KW-1185">Reference proteome</keyword>
<dbReference type="PANTHER" id="PTHR30572">
    <property type="entry name" value="MEMBRANE COMPONENT OF TRANSPORTER-RELATED"/>
    <property type="match status" value="1"/>
</dbReference>
<evidence type="ECO:0000313" key="11">
    <source>
        <dbReference type="Proteomes" id="UP000601171"/>
    </source>
</evidence>
<evidence type="ECO:0000256" key="4">
    <source>
        <dbReference type="ARBA" id="ARBA00022989"/>
    </source>
</evidence>
<comment type="caution">
    <text evidence="10">The sequence shown here is derived from an EMBL/GenBank/DDBJ whole genome shotgun (WGS) entry which is preliminary data.</text>
</comment>
<evidence type="ECO:0000256" key="5">
    <source>
        <dbReference type="ARBA" id="ARBA00023136"/>
    </source>
</evidence>
<dbReference type="InterPro" id="IPR003838">
    <property type="entry name" value="ABC3_permease_C"/>
</dbReference>
<evidence type="ECO:0000256" key="1">
    <source>
        <dbReference type="ARBA" id="ARBA00004651"/>
    </source>
</evidence>
<feature type="transmembrane region" description="Helical" evidence="8">
    <location>
        <begin position="789"/>
        <end position="810"/>
    </location>
</feature>
<dbReference type="Proteomes" id="UP000601171">
    <property type="component" value="Unassembled WGS sequence"/>
</dbReference>
<evidence type="ECO:0000259" key="9">
    <source>
        <dbReference type="Pfam" id="PF02687"/>
    </source>
</evidence>
<feature type="transmembrane region" description="Helical" evidence="8">
    <location>
        <begin position="273"/>
        <end position="295"/>
    </location>
</feature>
<feature type="transmembrane region" description="Helical" evidence="8">
    <location>
        <begin position="699"/>
        <end position="723"/>
    </location>
</feature>
<feature type="transmembrane region" description="Helical" evidence="8">
    <location>
        <begin position="754"/>
        <end position="777"/>
    </location>
</feature>
<evidence type="ECO:0000256" key="8">
    <source>
        <dbReference type="SAM" id="Phobius"/>
    </source>
</evidence>
<dbReference type="GO" id="GO:0005886">
    <property type="term" value="C:plasma membrane"/>
    <property type="evidence" value="ECO:0007669"/>
    <property type="project" value="UniProtKB-SubCell"/>
</dbReference>
<evidence type="ECO:0000256" key="7">
    <source>
        <dbReference type="SAM" id="MobiDB-lite"/>
    </source>
</evidence>
<feature type="domain" description="ABC3 transporter permease C-terminal" evidence="9">
    <location>
        <begin position="705"/>
        <end position="822"/>
    </location>
</feature>
<dbReference type="InterPro" id="IPR050250">
    <property type="entry name" value="Macrolide_Exporter_MacB"/>
</dbReference>
<comment type="similarity">
    <text evidence="6">Belongs to the ABC-4 integral membrane protein family.</text>
</comment>
<accession>A0A926IDV3</accession>
<feature type="region of interest" description="Disordered" evidence="7">
    <location>
        <begin position="515"/>
        <end position="539"/>
    </location>
</feature>
<sequence>MIRVRNRGIIRKLAYRDFDRSKARNIIAITAIALTTLLFTSLFTMGSGMMISMQRADIIMSGGDGHAEINYLSDLDYSTISDHSLIKEIAYCRKLADSVNNAPLIKRQTEFWYYDDVGLEFKFIELSGGYKPKEVDEVIVDTATLELLGIPQKQGSPLTLELTVHGKDVTRNFVLAGWWESYPGLPLGTIVASRAYVDAHLGELQNTYYQNQLETGIITGILKFEDAKNIENNLKTVVTESGFSMDINSSNYINAGVNPFYQSIRTTSGLGTIFALTCALLLFVFTGYLIIYNIFQISILRDIRYYGLLKTIGTTGRQLRTIIRKQAWVLSLIGIPPGLFGGFFVGKALVPVLMAQSSFTSNVVDVSPNPIIFLVAAVFSLITVFISIRKPEKMVAKISPVEAVRYTDANATIGNKKTKKSFNGGTPKRMAWANLGRNKKRTVLVVLSLSLSVVLTNTVFTFTQSIDADKALNNTMDSDFRIGHSDLFNYMYSGNKESALSESFIAAVEEQDGVEAGGRQYGSPTTYTSETTRQSYNQRQDGSFSTNIYGLDEYSFSRLKVVDGEVDAEKLATGEYILEGVWTDTRGNMDTDSMNHDIGDKVRLDFGGNIREVIVLGHVIANETNTYDWVGSCFFLSGDIYNEFTEGNYAMSYVFDVEEDKEIDMENYLKWYTDKVEPTMNYKSKFTVISGLTDIRNTIISIGGTLSLIIGIIGILNFINSILTSILTRRKEFAVLQSIGMTRRQLMIMLRLEGCYYVALTAVCSILLSLGSSLFIVRPLCNQIWFLNFNFNFLTMVIILPLLFGLGVLVPNIMYYVTRRQSIVEQLRIDG</sequence>
<keyword evidence="5 8" id="KW-0472">Membrane</keyword>
<evidence type="ECO:0000256" key="6">
    <source>
        <dbReference type="ARBA" id="ARBA00038076"/>
    </source>
</evidence>
<feature type="transmembrane region" description="Helical" evidence="8">
    <location>
        <begin position="327"/>
        <end position="350"/>
    </location>
</feature>
<evidence type="ECO:0000256" key="3">
    <source>
        <dbReference type="ARBA" id="ARBA00022692"/>
    </source>
</evidence>
<dbReference type="PANTHER" id="PTHR30572:SF4">
    <property type="entry name" value="ABC TRANSPORTER PERMEASE YTRF"/>
    <property type="match status" value="1"/>
</dbReference>
<organism evidence="10 11">
    <name type="scientific">Paratissierella segnis</name>
    <dbReference type="NCBI Taxonomy" id="2763679"/>
    <lineage>
        <taxon>Bacteria</taxon>
        <taxon>Bacillati</taxon>
        <taxon>Bacillota</taxon>
        <taxon>Tissierellia</taxon>
        <taxon>Tissierellales</taxon>
        <taxon>Tissierellaceae</taxon>
        <taxon>Paratissierella</taxon>
    </lineage>
</organism>
<dbReference type="EMBL" id="JACRTG010000001">
    <property type="protein sequence ID" value="MBC8586692.1"/>
    <property type="molecule type" value="Genomic_DNA"/>
</dbReference>
<keyword evidence="3 8" id="KW-0812">Transmembrane</keyword>
<protein>
    <submittedName>
        <fullName evidence="10">ABC transporter permease</fullName>
    </submittedName>
</protein>
<proteinExistence type="inferred from homology"/>
<keyword evidence="4 8" id="KW-1133">Transmembrane helix</keyword>
<name>A0A926IDV3_9FIRM</name>
<dbReference type="GO" id="GO:0022857">
    <property type="term" value="F:transmembrane transporter activity"/>
    <property type="evidence" value="ECO:0007669"/>
    <property type="project" value="TreeGrafter"/>
</dbReference>
<evidence type="ECO:0000313" key="10">
    <source>
        <dbReference type="EMBL" id="MBC8586692.1"/>
    </source>
</evidence>
<feature type="compositionally biased region" description="Polar residues" evidence="7">
    <location>
        <begin position="522"/>
        <end position="539"/>
    </location>
</feature>
<gene>
    <name evidence="10" type="ORF">H8707_00335</name>
</gene>
<dbReference type="RefSeq" id="WP_262428153.1">
    <property type="nucleotide sequence ID" value="NZ_JACRTG010000001.1"/>
</dbReference>
<dbReference type="Pfam" id="PF02687">
    <property type="entry name" value="FtsX"/>
    <property type="match status" value="2"/>
</dbReference>
<feature type="transmembrane region" description="Helical" evidence="8">
    <location>
        <begin position="370"/>
        <end position="388"/>
    </location>
</feature>
<reference evidence="10" key="1">
    <citation type="submission" date="2020-08" db="EMBL/GenBank/DDBJ databases">
        <title>Genome public.</title>
        <authorList>
            <person name="Liu C."/>
            <person name="Sun Q."/>
        </authorList>
    </citation>
    <scope>NUCLEOTIDE SEQUENCE</scope>
    <source>
        <strain evidence="10">BX21</strain>
    </source>
</reference>
<feature type="transmembrane region" description="Helical" evidence="8">
    <location>
        <begin position="443"/>
        <end position="462"/>
    </location>
</feature>
<feature type="transmembrane region" description="Helical" evidence="8">
    <location>
        <begin position="26"/>
        <end position="51"/>
    </location>
</feature>
<keyword evidence="2" id="KW-1003">Cell membrane</keyword>
<comment type="subcellular location">
    <subcellularLocation>
        <location evidence="1">Cell membrane</location>
        <topology evidence="1">Multi-pass membrane protein</topology>
    </subcellularLocation>
</comment>
<evidence type="ECO:0000256" key="2">
    <source>
        <dbReference type="ARBA" id="ARBA00022475"/>
    </source>
</evidence>